<dbReference type="InterPro" id="IPR031303">
    <property type="entry name" value="C5_meth_CS"/>
</dbReference>
<dbReference type="Gene3D" id="3.90.120.10">
    <property type="entry name" value="DNA Methylase, subunit A, domain 2"/>
    <property type="match status" value="1"/>
</dbReference>
<evidence type="ECO:0000256" key="5">
    <source>
        <dbReference type="ARBA" id="ARBA00047422"/>
    </source>
</evidence>
<reference evidence="10" key="1">
    <citation type="submission" date="2009-08" db="EMBL/GenBank/DDBJ databases">
        <title>The complete genome of Chitinophaga pinensis DSM 2588.</title>
        <authorList>
            <consortium name="US DOE Joint Genome Institute (JGI-PGF)"/>
            <person name="Lucas S."/>
            <person name="Copeland A."/>
            <person name="Lapidus A."/>
            <person name="Glavina del Rio T."/>
            <person name="Dalin E."/>
            <person name="Tice H."/>
            <person name="Bruce D."/>
            <person name="Goodwin L."/>
            <person name="Pitluck S."/>
            <person name="Kyrpides N."/>
            <person name="Mavromatis K."/>
            <person name="Ivanova N."/>
            <person name="Mikhailova N."/>
            <person name="Sims D."/>
            <person name="Meinche L."/>
            <person name="Brettin T."/>
            <person name="Detter J.C."/>
            <person name="Han C."/>
            <person name="Larimer F."/>
            <person name="Land M."/>
            <person name="Hauser L."/>
            <person name="Markowitz V."/>
            <person name="Cheng J.-F."/>
            <person name="Hugenholtz P."/>
            <person name="Woyke T."/>
            <person name="Wu D."/>
            <person name="Spring S."/>
            <person name="Klenk H.-P."/>
            <person name="Eisen J.A."/>
        </authorList>
    </citation>
    <scope>NUCLEOTIDE SEQUENCE [LARGE SCALE GENOMIC DNA]</scope>
    <source>
        <strain evidence="10">ATCC 43595 / DSM 2588 / LMG 13176 / NBRC 15968 / NCIMB 11800 / UQM 2034</strain>
    </source>
</reference>
<dbReference type="EC" id="2.1.1.37" evidence="8"/>
<protein>
    <recommendedName>
        <fullName evidence="8">Cytosine-specific methyltransferase</fullName>
        <ecNumber evidence="8">2.1.1.37</ecNumber>
    </recommendedName>
</protein>
<evidence type="ECO:0000256" key="3">
    <source>
        <dbReference type="ARBA" id="ARBA00022691"/>
    </source>
</evidence>
<organism evidence="9 10">
    <name type="scientific">Chitinophaga pinensis (strain ATCC 43595 / DSM 2588 / LMG 13176 / NBRC 15968 / NCIMB 11800 / UQM 2034)</name>
    <dbReference type="NCBI Taxonomy" id="485918"/>
    <lineage>
        <taxon>Bacteria</taxon>
        <taxon>Pseudomonadati</taxon>
        <taxon>Bacteroidota</taxon>
        <taxon>Chitinophagia</taxon>
        <taxon>Chitinophagales</taxon>
        <taxon>Chitinophagaceae</taxon>
        <taxon>Chitinophaga</taxon>
    </lineage>
</organism>
<evidence type="ECO:0000256" key="6">
    <source>
        <dbReference type="PROSITE-ProRule" id="PRU01016"/>
    </source>
</evidence>
<dbReference type="PANTHER" id="PTHR10629:SF52">
    <property type="entry name" value="DNA (CYTOSINE-5)-METHYLTRANSFERASE 1"/>
    <property type="match status" value="1"/>
</dbReference>
<evidence type="ECO:0000256" key="2">
    <source>
        <dbReference type="ARBA" id="ARBA00022679"/>
    </source>
</evidence>
<dbReference type="PROSITE" id="PS51679">
    <property type="entry name" value="SAM_MT_C5"/>
    <property type="match status" value="1"/>
</dbReference>
<dbReference type="InterPro" id="IPR050390">
    <property type="entry name" value="C5-Methyltransferase"/>
</dbReference>
<keyword evidence="4" id="KW-0680">Restriction system</keyword>
<evidence type="ECO:0000256" key="8">
    <source>
        <dbReference type="RuleBase" id="RU000417"/>
    </source>
</evidence>
<evidence type="ECO:0000256" key="4">
    <source>
        <dbReference type="ARBA" id="ARBA00022747"/>
    </source>
</evidence>
<evidence type="ECO:0000256" key="1">
    <source>
        <dbReference type="ARBA" id="ARBA00022603"/>
    </source>
</evidence>
<dbReference type="GO" id="GO:0003677">
    <property type="term" value="F:DNA binding"/>
    <property type="evidence" value="ECO:0007669"/>
    <property type="project" value="TreeGrafter"/>
</dbReference>
<evidence type="ECO:0000313" key="9">
    <source>
        <dbReference type="EMBL" id="ACU60045.1"/>
    </source>
</evidence>
<dbReference type="GO" id="GO:0032259">
    <property type="term" value="P:methylation"/>
    <property type="evidence" value="ECO:0007669"/>
    <property type="project" value="UniProtKB-KW"/>
</dbReference>
<dbReference type="EMBL" id="CP001699">
    <property type="protein sequence ID" value="ACU60045.1"/>
    <property type="molecule type" value="Genomic_DNA"/>
</dbReference>
<keyword evidence="1 6" id="KW-0489">Methyltransferase</keyword>
<dbReference type="Pfam" id="PF00145">
    <property type="entry name" value="DNA_methylase"/>
    <property type="match status" value="2"/>
</dbReference>
<dbReference type="SUPFAM" id="SSF53335">
    <property type="entry name" value="S-adenosyl-L-methionine-dependent methyltransferases"/>
    <property type="match status" value="1"/>
</dbReference>
<reference evidence="9 10" key="2">
    <citation type="journal article" date="2010" name="Stand. Genomic Sci.">
        <title>Complete genome sequence of Chitinophaga pinensis type strain (UQM 2034).</title>
        <authorList>
            <person name="Glavina Del Rio T."/>
            <person name="Abt B."/>
            <person name="Spring S."/>
            <person name="Lapidus A."/>
            <person name="Nolan M."/>
            <person name="Tice H."/>
            <person name="Copeland A."/>
            <person name="Cheng J.F."/>
            <person name="Chen F."/>
            <person name="Bruce D."/>
            <person name="Goodwin L."/>
            <person name="Pitluck S."/>
            <person name="Ivanova N."/>
            <person name="Mavromatis K."/>
            <person name="Mikhailova N."/>
            <person name="Pati A."/>
            <person name="Chen A."/>
            <person name="Palaniappan K."/>
            <person name="Land M."/>
            <person name="Hauser L."/>
            <person name="Chang Y.J."/>
            <person name="Jeffries C.D."/>
            <person name="Chain P."/>
            <person name="Saunders E."/>
            <person name="Detter J.C."/>
            <person name="Brettin T."/>
            <person name="Rohde M."/>
            <person name="Goker M."/>
            <person name="Bristow J."/>
            <person name="Eisen J.A."/>
            <person name="Markowitz V."/>
            <person name="Hugenholtz P."/>
            <person name="Kyrpides N.C."/>
            <person name="Klenk H.P."/>
            <person name="Lucas S."/>
        </authorList>
    </citation>
    <scope>NUCLEOTIDE SEQUENCE [LARGE SCALE GENOMIC DNA]</scope>
    <source>
        <strain evidence="10">ATCC 43595 / DSM 2588 / LMG 13176 / NBRC 15968 / NCIMB 11800 / UQM 2034</strain>
    </source>
</reference>
<feature type="active site" evidence="6">
    <location>
        <position position="121"/>
    </location>
</feature>
<dbReference type="InterPro" id="IPR018117">
    <property type="entry name" value="C5_DNA_meth_AS"/>
</dbReference>
<dbReference type="PROSITE" id="PS00095">
    <property type="entry name" value="C5_MTASE_2"/>
    <property type="match status" value="1"/>
</dbReference>
<keyword evidence="3 6" id="KW-0949">S-adenosyl-L-methionine</keyword>
<dbReference type="PANTHER" id="PTHR10629">
    <property type="entry name" value="CYTOSINE-SPECIFIC METHYLTRANSFERASE"/>
    <property type="match status" value="1"/>
</dbReference>
<dbReference type="PROSITE" id="PS00094">
    <property type="entry name" value="C5_MTASE_1"/>
    <property type="match status" value="1"/>
</dbReference>
<dbReference type="KEGG" id="cpi:Cpin_2562"/>
<dbReference type="AlphaFoldDB" id="A0A979G3D0"/>
<dbReference type="PRINTS" id="PR00105">
    <property type="entry name" value="C5METTRFRASE"/>
</dbReference>
<dbReference type="InterPro" id="IPR029063">
    <property type="entry name" value="SAM-dependent_MTases_sf"/>
</dbReference>
<evidence type="ECO:0000256" key="7">
    <source>
        <dbReference type="RuleBase" id="RU000416"/>
    </source>
</evidence>
<dbReference type="GO" id="GO:0003886">
    <property type="term" value="F:DNA (cytosine-5-)-methyltransferase activity"/>
    <property type="evidence" value="ECO:0007669"/>
    <property type="project" value="UniProtKB-EC"/>
</dbReference>
<name>A0A979G3D0_CHIPD</name>
<dbReference type="GO" id="GO:0009307">
    <property type="term" value="P:DNA restriction-modification system"/>
    <property type="evidence" value="ECO:0007669"/>
    <property type="project" value="UniProtKB-KW"/>
</dbReference>
<gene>
    <name evidence="9" type="ordered locus">Cpin_2562</name>
</gene>
<comment type="similarity">
    <text evidence="6 7">Belongs to the class I-like SAM-binding methyltransferase superfamily. C5-methyltransferase family.</text>
</comment>
<dbReference type="NCBIfam" id="TIGR00675">
    <property type="entry name" value="dcm"/>
    <property type="match status" value="1"/>
</dbReference>
<dbReference type="GO" id="GO:0044027">
    <property type="term" value="P:negative regulation of gene expression via chromosomal CpG island methylation"/>
    <property type="evidence" value="ECO:0007669"/>
    <property type="project" value="TreeGrafter"/>
</dbReference>
<sequence>MLMNNLKYIDLFAGAGGLSEGFIRAGFEPVAHVEIEEAACFTLKTRTAYHYLKNKGEYDTYVSYLKGEISRAELYKAVPSELMDAIINLPIGAEHNSAIHKAIEKQLLGSKVDLIIGGPPCQAYSVVGRARSENGMKGDRRNYLYVHYAKFLERYEPKLFVFENVLGLQSAGNGIYLENMKKLFWKKGYNMKIFQVDANNFGVLQNRRRIIIIGWRQEMKLRIPDLNSIKTDAVHTVKLLLNDLPAVQAGIKNGRYQQYRADAALYHLESGIRNGINIVTQHDARPHTEQDKEIYRIAVRKWNIEGARLNYNDLPERLKTHQNRSSFFDRFKVVAADQLFSQTVVAHIAKDGHYYIHPDIKQNRSLTVREAARLQSFPDDYYFEGIKEGANRTPAFKQIGNAVPPLMAEKIAKEIFKTLNTRA</sequence>
<proteinExistence type="inferred from homology"/>
<keyword evidence="2 6" id="KW-0808">Transferase</keyword>
<comment type="catalytic activity">
    <reaction evidence="5 8">
        <text>a 2'-deoxycytidine in DNA + S-adenosyl-L-methionine = a 5-methyl-2'-deoxycytidine in DNA + S-adenosyl-L-homocysteine + H(+)</text>
        <dbReference type="Rhea" id="RHEA:13681"/>
        <dbReference type="Rhea" id="RHEA-COMP:11369"/>
        <dbReference type="Rhea" id="RHEA-COMP:11370"/>
        <dbReference type="ChEBI" id="CHEBI:15378"/>
        <dbReference type="ChEBI" id="CHEBI:57856"/>
        <dbReference type="ChEBI" id="CHEBI:59789"/>
        <dbReference type="ChEBI" id="CHEBI:85452"/>
        <dbReference type="ChEBI" id="CHEBI:85454"/>
        <dbReference type="EC" id="2.1.1.37"/>
    </reaction>
</comment>
<dbReference type="Gene3D" id="3.40.50.150">
    <property type="entry name" value="Vaccinia Virus protein VP39"/>
    <property type="match status" value="1"/>
</dbReference>
<dbReference type="REBASE" id="21634">
    <property type="entry name" value="M.CpiORF2562P"/>
</dbReference>
<dbReference type="InterPro" id="IPR001525">
    <property type="entry name" value="C5_MeTfrase"/>
</dbReference>
<evidence type="ECO:0000313" key="10">
    <source>
        <dbReference type="Proteomes" id="UP000002215"/>
    </source>
</evidence>
<accession>A0A979G3D0</accession>
<dbReference type="Proteomes" id="UP000002215">
    <property type="component" value="Chromosome"/>
</dbReference>